<protein>
    <submittedName>
        <fullName evidence="2">Uncharacterized protein</fullName>
    </submittedName>
</protein>
<gene>
    <name evidence="2" type="ORF">A3F25_00805</name>
</gene>
<reference evidence="2 3" key="1">
    <citation type="journal article" date="2016" name="Nat. Commun.">
        <title>Thousands of microbial genomes shed light on interconnected biogeochemical processes in an aquifer system.</title>
        <authorList>
            <person name="Anantharaman K."/>
            <person name="Brown C.T."/>
            <person name="Hug L.A."/>
            <person name="Sharon I."/>
            <person name="Castelle C.J."/>
            <person name="Probst A.J."/>
            <person name="Thomas B.C."/>
            <person name="Singh A."/>
            <person name="Wilkins M.J."/>
            <person name="Karaoz U."/>
            <person name="Brodie E.L."/>
            <person name="Williams K.H."/>
            <person name="Hubbard S.S."/>
            <person name="Banfield J.F."/>
        </authorList>
    </citation>
    <scope>NUCLEOTIDE SEQUENCE [LARGE SCALE GENOMIC DNA]</scope>
</reference>
<evidence type="ECO:0000256" key="1">
    <source>
        <dbReference type="SAM" id="Phobius"/>
    </source>
</evidence>
<dbReference type="STRING" id="1802689.A3F25_00805"/>
<keyword evidence="1" id="KW-0812">Transmembrane</keyword>
<keyword evidence="1" id="KW-1133">Transmembrane helix</keyword>
<feature type="transmembrane region" description="Helical" evidence="1">
    <location>
        <begin position="92"/>
        <end position="111"/>
    </location>
</feature>
<comment type="caution">
    <text evidence="2">The sequence shown here is derived from an EMBL/GenBank/DDBJ whole genome shotgun (WGS) entry which is preliminary data.</text>
</comment>
<feature type="transmembrane region" description="Helical" evidence="1">
    <location>
        <begin position="32"/>
        <end position="51"/>
    </location>
</feature>
<dbReference type="Proteomes" id="UP000177478">
    <property type="component" value="Unassembled WGS sequence"/>
</dbReference>
<evidence type="ECO:0000313" key="2">
    <source>
        <dbReference type="EMBL" id="OGN20338.1"/>
    </source>
</evidence>
<name>A0A1F8G6F3_9BACT</name>
<sequence>MSQIIDTIIATLASWSRQLAQLTKLNFHQLDFNLLLGIFFVVAVLVVAFGLGRSRLMLVVISTYIAVWLKLIFPYTVALKKLLPLDPFQVDLLIFVVFLLIIFFILGSSILRGRASLQDSSLLAILLLSFTEVGLLASIIVGYWLKHPSLIKIPDNIVSYFNTTPATLIWSLLPLLVIAFIKRHRDYSG</sequence>
<keyword evidence="1" id="KW-0472">Membrane</keyword>
<evidence type="ECO:0000313" key="3">
    <source>
        <dbReference type="Proteomes" id="UP000177478"/>
    </source>
</evidence>
<accession>A0A1F8G6F3</accession>
<organism evidence="2 3">
    <name type="scientific">Candidatus Yanofskybacteria bacterium RIFCSPHIGHO2_12_FULL_45_19b</name>
    <dbReference type="NCBI Taxonomy" id="1802689"/>
    <lineage>
        <taxon>Bacteria</taxon>
        <taxon>Candidatus Yanofskyibacteriota</taxon>
    </lineage>
</organism>
<proteinExistence type="predicted"/>
<feature type="transmembrane region" description="Helical" evidence="1">
    <location>
        <begin position="157"/>
        <end position="181"/>
    </location>
</feature>
<dbReference type="EMBL" id="MGKD01000005">
    <property type="protein sequence ID" value="OGN20338.1"/>
    <property type="molecule type" value="Genomic_DNA"/>
</dbReference>
<feature type="transmembrane region" description="Helical" evidence="1">
    <location>
        <begin position="123"/>
        <end position="145"/>
    </location>
</feature>
<dbReference type="AlphaFoldDB" id="A0A1F8G6F3"/>
<feature type="transmembrane region" description="Helical" evidence="1">
    <location>
        <begin position="58"/>
        <end position="77"/>
    </location>
</feature>